<protein>
    <submittedName>
        <fullName evidence="2">Uncharacterized protein</fullName>
    </submittedName>
</protein>
<dbReference type="AlphaFoldDB" id="A0AAV9XPI4"/>
<feature type="compositionally biased region" description="Basic and acidic residues" evidence="1">
    <location>
        <begin position="290"/>
        <end position="304"/>
    </location>
</feature>
<name>A0AAV9XPI4_9PEZI</name>
<gene>
    <name evidence="2" type="ORF">TWF694_000454</name>
</gene>
<dbReference type="Proteomes" id="UP001365542">
    <property type="component" value="Unassembled WGS sequence"/>
</dbReference>
<evidence type="ECO:0000256" key="1">
    <source>
        <dbReference type="SAM" id="MobiDB-lite"/>
    </source>
</evidence>
<feature type="compositionally biased region" description="Basic and acidic residues" evidence="1">
    <location>
        <begin position="438"/>
        <end position="451"/>
    </location>
</feature>
<feature type="compositionally biased region" description="Basic residues" evidence="1">
    <location>
        <begin position="1"/>
        <end position="10"/>
    </location>
</feature>
<evidence type="ECO:0000313" key="2">
    <source>
        <dbReference type="EMBL" id="KAK6543720.1"/>
    </source>
</evidence>
<reference evidence="2 3" key="1">
    <citation type="submission" date="2019-10" db="EMBL/GenBank/DDBJ databases">
        <authorList>
            <person name="Palmer J.M."/>
        </authorList>
    </citation>
    <scope>NUCLEOTIDE SEQUENCE [LARGE SCALE GENOMIC DNA]</scope>
    <source>
        <strain evidence="2 3">TWF694</strain>
    </source>
</reference>
<proteinExistence type="predicted"/>
<keyword evidence="3" id="KW-1185">Reference proteome</keyword>
<feature type="compositionally biased region" description="Low complexity" evidence="1">
    <location>
        <begin position="18"/>
        <end position="39"/>
    </location>
</feature>
<accession>A0AAV9XPI4</accession>
<sequence length="519" mass="56320">MPRPPRRTAATRRGEQKTTAAPIDTTTTTVTTGTKITIPSSPPVPRTRRTTRATKAASTLSNASEIDSIPSTHPLSNNNNNTSTQRDSSSASASVSHNTIRKATQAAAAASNTNTVSESIIEVSKTPSPDAQIRVGDMLSMSTPATRGKKRDSKTAFEEDFAASLLAAEASESENDMVEPYTPTKSSGGPQKKRISLGEKIEGSVLSLTGRSLKGKGVINPDDTIDFNYSSSPERSPAPKRFGFLQPLEDSESESDVEEEQHDNENRVEEVEDELPTPAPVRTRGKKKTITTDKTETEKTEKQPTTKSLQSLLPKRRAKPKPKASTKPKAKVTKEISKKEKSRSALVDVTKDILDEDELQAIDAPPKPIFGAGMDILSDDELGREIYIDSSARSSSVGAPPTPPSPPRRAARGKGKGRAASEDPQLPRRQRRTYGKPRRQDSEVSNKENDTPARGLRTGGNASGKLKLGNRDGDVVLDKKEKKEVEEIRKKFREVDDWDLCFEEVTVPGSSDGVVRGGR</sequence>
<feature type="region of interest" description="Disordered" evidence="1">
    <location>
        <begin position="210"/>
        <end position="346"/>
    </location>
</feature>
<feature type="compositionally biased region" description="Acidic residues" evidence="1">
    <location>
        <begin position="249"/>
        <end position="262"/>
    </location>
</feature>
<feature type="region of interest" description="Disordered" evidence="1">
    <location>
        <begin position="168"/>
        <end position="198"/>
    </location>
</feature>
<comment type="caution">
    <text evidence="2">The sequence shown here is derived from an EMBL/GenBank/DDBJ whole genome shotgun (WGS) entry which is preliminary data.</text>
</comment>
<feature type="region of interest" description="Disordered" evidence="1">
    <location>
        <begin position="1"/>
        <end position="127"/>
    </location>
</feature>
<feature type="compositionally biased region" description="Basic and acidic residues" evidence="1">
    <location>
        <begin position="332"/>
        <end position="346"/>
    </location>
</feature>
<evidence type="ECO:0000313" key="3">
    <source>
        <dbReference type="Proteomes" id="UP001365542"/>
    </source>
</evidence>
<dbReference type="EMBL" id="JAVHJO010000001">
    <property type="protein sequence ID" value="KAK6543720.1"/>
    <property type="molecule type" value="Genomic_DNA"/>
</dbReference>
<feature type="region of interest" description="Disordered" evidence="1">
    <location>
        <begin position="385"/>
        <end position="475"/>
    </location>
</feature>
<feature type="compositionally biased region" description="Polar residues" evidence="1">
    <location>
        <begin position="62"/>
        <end position="87"/>
    </location>
</feature>
<feature type="compositionally biased region" description="Basic residues" evidence="1">
    <location>
        <begin position="428"/>
        <end position="437"/>
    </location>
</feature>
<feature type="compositionally biased region" description="Basic residues" evidence="1">
    <location>
        <begin position="314"/>
        <end position="331"/>
    </location>
</feature>
<organism evidence="2 3">
    <name type="scientific">Orbilia ellipsospora</name>
    <dbReference type="NCBI Taxonomy" id="2528407"/>
    <lineage>
        <taxon>Eukaryota</taxon>
        <taxon>Fungi</taxon>
        <taxon>Dikarya</taxon>
        <taxon>Ascomycota</taxon>
        <taxon>Pezizomycotina</taxon>
        <taxon>Orbiliomycetes</taxon>
        <taxon>Orbiliales</taxon>
        <taxon>Orbiliaceae</taxon>
        <taxon>Orbilia</taxon>
    </lineage>
</organism>